<comment type="catalytic activity">
    <reaction evidence="3">
        <text>[protein]-peptidylproline (omega=180) = [protein]-peptidylproline (omega=0)</text>
        <dbReference type="Rhea" id="RHEA:16237"/>
        <dbReference type="Rhea" id="RHEA-COMP:10747"/>
        <dbReference type="Rhea" id="RHEA-COMP:10748"/>
        <dbReference type="ChEBI" id="CHEBI:83833"/>
        <dbReference type="ChEBI" id="CHEBI:83834"/>
        <dbReference type="EC" id="5.2.1.8"/>
    </reaction>
</comment>
<organism evidence="6 7">
    <name type="scientific">Prorocentrum cordatum</name>
    <dbReference type="NCBI Taxonomy" id="2364126"/>
    <lineage>
        <taxon>Eukaryota</taxon>
        <taxon>Sar</taxon>
        <taxon>Alveolata</taxon>
        <taxon>Dinophyceae</taxon>
        <taxon>Prorocentrales</taxon>
        <taxon>Prorocentraceae</taxon>
        <taxon>Prorocentrum</taxon>
    </lineage>
</organism>
<dbReference type="PANTHER" id="PTHR46512:SF1">
    <property type="entry name" value="PEPTIDYLPROLYL ISOMERASE"/>
    <property type="match status" value="1"/>
</dbReference>
<dbReference type="SUPFAM" id="SSF48452">
    <property type="entry name" value="TPR-like"/>
    <property type="match status" value="1"/>
</dbReference>
<evidence type="ECO:0000313" key="7">
    <source>
        <dbReference type="Proteomes" id="UP001189429"/>
    </source>
</evidence>
<dbReference type="InterPro" id="IPR046357">
    <property type="entry name" value="PPIase_dom_sf"/>
</dbReference>
<dbReference type="Gene3D" id="3.10.50.40">
    <property type="match status" value="1"/>
</dbReference>
<dbReference type="EC" id="5.2.1.8" evidence="3"/>
<dbReference type="Gene3D" id="1.25.40.10">
    <property type="entry name" value="Tetratricopeptide repeat domain"/>
    <property type="match status" value="1"/>
</dbReference>
<keyword evidence="1" id="KW-0677">Repeat</keyword>
<keyword evidence="2" id="KW-0802">TPR repeat</keyword>
<feature type="region of interest" description="Disordered" evidence="4">
    <location>
        <begin position="350"/>
        <end position="374"/>
    </location>
</feature>
<comment type="caution">
    <text evidence="6">The sequence shown here is derived from an EMBL/GenBank/DDBJ whole genome shotgun (WGS) entry which is preliminary data.</text>
</comment>
<feature type="compositionally biased region" description="Basic residues" evidence="4">
    <location>
        <begin position="22"/>
        <end position="41"/>
    </location>
</feature>
<evidence type="ECO:0000256" key="3">
    <source>
        <dbReference type="PROSITE-ProRule" id="PRU00277"/>
    </source>
</evidence>
<evidence type="ECO:0000256" key="1">
    <source>
        <dbReference type="ARBA" id="ARBA00022737"/>
    </source>
</evidence>
<dbReference type="SMART" id="SM00028">
    <property type="entry name" value="TPR"/>
    <property type="match status" value="3"/>
</dbReference>
<dbReference type="InterPro" id="IPR011990">
    <property type="entry name" value="TPR-like_helical_dom_sf"/>
</dbReference>
<evidence type="ECO:0000259" key="5">
    <source>
        <dbReference type="PROSITE" id="PS50059"/>
    </source>
</evidence>
<protein>
    <recommendedName>
        <fullName evidence="3">peptidylprolyl isomerase</fullName>
        <ecNumber evidence="3">5.2.1.8</ecNumber>
    </recommendedName>
</protein>
<dbReference type="SUPFAM" id="SSF54534">
    <property type="entry name" value="FKBP-like"/>
    <property type="match status" value="1"/>
</dbReference>
<keyword evidence="3" id="KW-0697">Rotamase</keyword>
<dbReference type="Pfam" id="PF14559">
    <property type="entry name" value="TPR_19"/>
    <property type="match status" value="1"/>
</dbReference>
<dbReference type="PROSITE" id="PS50059">
    <property type="entry name" value="FKBP_PPIASE"/>
    <property type="match status" value="1"/>
</dbReference>
<evidence type="ECO:0000313" key="6">
    <source>
        <dbReference type="EMBL" id="CAK0882283.1"/>
    </source>
</evidence>
<feature type="region of interest" description="Disordered" evidence="4">
    <location>
        <begin position="22"/>
        <end position="48"/>
    </location>
</feature>
<dbReference type="Proteomes" id="UP001189429">
    <property type="component" value="Unassembled WGS sequence"/>
</dbReference>
<dbReference type="EMBL" id="CAUYUJ010018282">
    <property type="protein sequence ID" value="CAK0882283.1"/>
    <property type="molecule type" value="Genomic_DNA"/>
</dbReference>
<reference evidence="6" key="1">
    <citation type="submission" date="2023-10" db="EMBL/GenBank/DDBJ databases">
        <authorList>
            <person name="Chen Y."/>
            <person name="Shah S."/>
            <person name="Dougan E. K."/>
            <person name="Thang M."/>
            <person name="Chan C."/>
        </authorList>
    </citation>
    <scope>NUCLEOTIDE SEQUENCE [LARGE SCALE GENOMIC DNA]</scope>
</reference>
<proteinExistence type="predicted"/>
<dbReference type="InterPro" id="IPR001179">
    <property type="entry name" value="PPIase_FKBP_dom"/>
</dbReference>
<sequence length="393" mass="42737">MPCPGLAATRVRIASCRAAAGKKIRRTPVGRTRARRPRRASPRPVEGKIRKRTLTRGSGPHPEMNQDVVCSYEVRAGRDSSGEALQHHRERRIRVGEGEAVPMLEMGLRHMAEGSTCEVVGSSNWAWGPVGLPAAVEGERDIPPDTDVHMLVTLHRCLPQMDGQELPWSEKVSTVTWRKENGNDHFRRREYQKAKRCYMKACEVFGGDYEAPANEVADHVAAGARAKALVADAAANLAAVHLALGDAPHAKEAAEGALVMAPGHVKSLYRLAKACLLMDEFKECEAALRQALQADPENAGVRQACGGRRISSWCAPPCCHLGTAKSKRKWHEHKYSEVVIECVASCSSRTGAGRARSDHTVYPSSPPSDRQRDGCRREAAAAATLIGGIVSEI</sequence>
<evidence type="ECO:0000256" key="4">
    <source>
        <dbReference type="SAM" id="MobiDB-lite"/>
    </source>
</evidence>
<dbReference type="PANTHER" id="PTHR46512">
    <property type="entry name" value="PEPTIDYLPROLYL ISOMERASE"/>
    <property type="match status" value="1"/>
</dbReference>
<gene>
    <name evidence="6" type="ORF">PCOR1329_LOCUS64847</name>
</gene>
<dbReference type="InterPro" id="IPR019734">
    <property type="entry name" value="TPR_rpt"/>
</dbReference>
<keyword evidence="3" id="KW-0413">Isomerase</keyword>
<keyword evidence="7" id="KW-1185">Reference proteome</keyword>
<evidence type="ECO:0000256" key="2">
    <source>
        <dbReference type="ARBA" id="ARBA00022803"/>
    </source>
</evidence>
<accession>A0ABN9W7W6</accession>
<name>A0ABN9W7W6_9DINO</name>
<dbReference type="InterPro" id="IPR050754">
    <property type="entry name" value="FKBP4/5/8-like"/>
</dbReference>
<feature type="domain" description="PPIase FKBP-type" evidence="5">
    <location>
        <begin position="65"/>
        <end position="158"/>
    </location>
</feature>